<organism evidence="8 9">
    <name type="scientific">Phlebotomus papatasi</name>
    <name type="common">Sandfly</name>
    <dbReference type="NCBI Taxonomy" id="29031"/>
    <lineage>
        <taxon>Eukaryota</taxon>
        <taxon>Metazoa</taxon>
        <taxon>Ecdysozoa</taxon>
        <taxon>Arthropoda</taxon>
        <taxon>Hexapoda</taxon>
        <taxon>Insecta</taxon>
        <taxon>Pterygota</taxon>
        <taxon>Neoptera</taxon>
        <taxon>Endopterygota</taxon>
        <taxon>Diptera</taxon>
        <taxon>Nematocera</taxon>
        <taxon>Psychodoidea</taxon>
        <taxon>Psychodidae</taxon>
        <taxon>Phlebotomus</taxon>
        <taxon>Phlebotomus</taxon>
    </lineage>
</organism>
<feature type="domain" description="Glucose-methanol-choline oxidoreductase N-terminal" evidence="7">
    <location>
        <begin position="1227"/>
        <end position="1241"/>
    </location>
</feature>
<evidence type="ECO:0000313" key="9">
    <source>
        <dbReference type="Proteomes" id="UP000092462"/>
    </source>
</evidence>
<feature type="domain" description="Glucose-methanol-choline oxidoreductase N-terminal" evidence="7">
    <location>
        <begin position="277"/>
        <end position="291"/>
    </location>
</feature>
<dbReference type="PANTHER" id="PTHR11552">
    <property type="entry name" value="GLUCOSE-METHANOL-CHOLINE GMC OXIDOREDUCTASE"/>
    <property type="match status" value="1"/>
</dbReference>
<dbReference type="GO" id="GO:0016614">
    <property type="term" value="F:oxidoreductase activity, acting on CH-OH group of donors"/>
    <property type="evidence" value="ECO:0007669"/>
    <property type="project" value="InterPro"/>
</dbReference>
<evidence type="ECO:0000256" key="1">
    <source>
        <dbReference type="ARBA" id="ARBA00001974"/>
    </source>
</evidence>
<dbReference type="Pfam" id="PF00732">
    <property type="entry name" value="GMC_oxred_N"/>
    <property type="match status" value="3"/>
</dbReference>
<comment type="similarity">
    <text evidence="2 5">Belongs to the GMC oxidoreductase family.</text>
</comment>
<dbReference type="Gene3D" id="3.30.560.10">
    <property type="entry name" value="Glucose Oxidase, domain 3"/>
    <property type="match status" value="2"/>
</dbReference>
<proteinExistence type="inferred from homology"/>
<dbReference type="InterPro" id="IPR012132">
    <property type="entry name" value="GMC_OxRdtase"/>
</dbReference>
<evidence type="ECO:0000256" key="2">
    <source>
        <dbReference type="ARBA" id="ARBA00010790"/>
    </source>
</evidence>
<name>A0A1B0DMM3_PHLPP</name>
<dbReference type="PANTHER" id="PTHR11552:SF147">
    <property type="entry name" value="CHOLINE DEHYDROGENASE, MITOCHONDRIAL"/>
    <property type="match status" value="1"/>
</dbReference>
<dbReference type="VEuPathDB" id="VectorBase:PPAPM1_004415"/>
<keyword evidence="9" id="KW-1185">Reference proteome</keyword>
<evidence type="ECO:0000256" key="5">
    <source>
        <dbReference type="RuleBase" id="RU003968"/>
    </source>
</evidence>
<evidence type="ECO:0000256" key="3">
    <source>
        <dbReference type="ARBA" id="ARBA00022630"/>
    </source>
</evidence>
<dbReference type="VEuPathDB" id="VectorBase:PPAPM1_008539"/>
<keyword evidence="4 5" id="KW-0274">FAD</keyword>
<evidence type="ECO:0000259" key="6">
    <source>
        <dbReference type="PROSITE" id="PS00623"/>
    </source>
</evidence>
<accession>A0A1B0DMM3</accession>
<dbReference type="VEuPathDB" id="VectorBase:PPAPM1_004163"/>
<dbReference type="Proteomes" id="UP000092462">
    <property type="component" value="Unassembled WGS sequence"/>
</dbReference>
<feature type="domain" description="Glucose-methanol-choline oxidoreductase N-terminal" evidence="6">
    <location>
        <begin position="1048"/>
        <end position="1071"/>
    </location>
</feature>
<evidence type="ECO:0000256" key="4">
    <source>
        <dbReference type="ARBA" id="ARBA00022827"/>
    </source>
</evidence>
<dbReference type="VEuPathDB" id="VectorBase:PPAI009615"/>
<evidence type="ECO:0000313" key="8">
    <source>
        <dbReference type="EnsemblMetazoa" id="PPAI009615-PA"/>
    </source>
</evidence>
<keyword evidence="3 5" id="KW-0285">Flavoprotein</keyword>
<dbReference type="EMBL" id="AJVK01016891">
    <property type="status" value="NOT_ANNOTATED_CDS"/>
    <property type="molecule type" value="Genomic_DNA"/>
</dbReference>
<dbReference type="PROSITE" id="PS00623">
    <property type="entry name" value="GMC_OXRED_1"/>
    <property type="match status" value="3"/>
</dbReference>
<dbReference type="SUPFAM" id="SSF54373">
    <property type="entry name" value="FAD-linked reductases, C-terminal domain"/>
    <property type="match status" value="2"/>
</dbReference>
<dbReference type="PROSITE" id="PS00624">
    <property type="entry name" value="GMC_OXRED_2"/>
    <property type="match status" value="3"/>
</dbReference>
<dbReference type="SUPFAM" id="SSF51905">
    <property type="entry name" value="FAD/NAD(P)-binding domain"/>
    <property type="match status" value="3"/>
</dbReference>
<dbReference type="InterPro" id="IPR007867">
    <property type="entry name" value="GMC_OxRtase_C"/>
</dbReference>
<comment type="cofactor">
    <cofactor evidence="1">
        <name>FAD</name>
        <dbReference type="ChEBI" id="CHEBI:57692"/>
    </cofactor>
</comment>
<sequence>MENRDVSETLVKDGSLEHYDFIVVGAGSAGSVVAGRLSENPNWKVLLLEAGGDPPVESEIPSLMFDLLRTEYDWQYYAEKTDKASLAYPKGTFWPRGKLLGGSSSVNVMLYVRGNRQDYDTWEEMGNTGWKYKDVLRYFKKSQHNRNMDLFEMSGSDFHALGGPLKTETFYSATDTMRNVILNGAAEAGFKKNEDINGADQMGWGKTLGTVDKGRRCSAAKAFLQPAENRTNLHVIRNAQVTRVTFNDDGDANGVEFVHEDKTFTVKSSRETILSAGAINSPQILMHSGIGPAKHLESLGIEVKKDLCVGQNLQDHLFVPYFLKFHTSGVLTTIDKDSRIYNGFLVRVWTHLGCSNWMIENFEEYDFIIVGAGSAGSVVANRLSENPDWKILLLEAGGDPPVESEVPGTFYLLQQSNFDWNYRAEKSNKASKSIPSGSSWNRGRMLGGSSSMNAMIYIRGNRRDYDQWESQGNLGWGWKDVLQYFKKSEGNQDDDLVKLEEGKFHSKAGPLNVEHFPDNDPLKFVFIEAAEDLGYKHLKDLNAEDHIGFGKVQGTVQNGKRFSTAKAFLNPIKDRPNLHIVKNAFVLNLETKEGAITGVRVNINNQQILIAKAKKEVIMSAGAINTPHILMVSGIGPKHHLRDHNITVIHDTPIGRNLQDHVIVPIFFKFHKSSAAEKTKENIAEAIYMYLIHKIGDLTSHGTVDTIGFINTKNDSAFPDIQYHHFSFKKNAPEIQFVFLSLGYEDYIIKKIVQASKKTEIAAIFVTLLNPKSRGRVELAHPEPDYQPRIVSNYLDVQEDVNTLIRGIRKYMKMLKTETFKNNEAQFLKIPIHECDKLKYNSNEYWECYTRHLSTTLYHPVGTAKMGPDSDKEAVVDSRLKVRGVKGLRVVDASIMPNIVSGNTNAPTIMIAEKAADLIKEDWKYVAKHEELASASVTRCTYQHPNFGPMCNLSPGSLAKGLWSNSFEEYDFIVVGSGSAGAVVASRLSENPDWKVLLLEAGGDPPVEVEIPATFYYLQDSDYDWRYRTEYSNKASKSIPGGSFWPRGKLLGGTSSINAMNYIRGNRRDYDQWEAKGNPGWGWKDVLYYFKKSEGNQNTEVSDAHGGKFHNKNGPLKVSFFANTEPLKLVFPEAAKDLGYKYLTDFNGEEHLGFGIAQGSAADGVRMSTARAFLIPAKDRPNLHVVKHAHALNIEFDGKTATGVKVKLNSKKVLVAKAKKEVVISGGAINTPHILMLSGIGPKDQLKEHGIPLVMDLPVGKNLQDHVVVPLFFQFHKSSAVAKSPEAMGEVLYKYLLNRSGPLSSIGTSDSMGFVNTKNDSVFPDIQFHHFSFAKKAPELVYAFAFGYEHSIAKIVKDASQEGDVGCVLVTLLNQKSKGTIELRGAEPEYYPKIDANYLDDDYDVETLMRGIQTYMKFLGTETFKKHEGHSKTNQKVGSVCKHTEKLEYFTFITNISSLI</sequence>
<feature type="domain" description="Glucose-methanol-choline oxidoreductase N-terminal" evidence="6">
    <location>
        <begin position="97"/>
        <end position="120"/>
    </location>
</feature>
<dbReference type="InterPro" id="IPR000172">
    <property type="entry name" value="GMC_OxRdtase_N"/>
</dbReference>
<protein>
    <recommendedName>
        <fullName evidence="6 7">Glucose-methanol-choline oxidoreductase N-terminal domain-containing protein</fullName>
    </recommendedName>
</protein>
<feature type="domain" description="Glucose-methanol-choline oxidoreductase N-terminal" evidence="7">
    <location>
        <begin position="622"/>
        <end position="636"/>
    </location>
</feature>
<evidence type="ECO:0000259" key="7">
    <source>
        <dbReference type="PROSITE" id="PS00624"/>
    </source>
</evidence>
<dbReference type="Pfam" id="PF05199">
    <property type="entry name" value="GMC_oxred_C"/>
    <property type="match status" value="2"/>
</dbReference>
<feature type="domain" description="Glucose-methanol-choline oxidoreductase N-terminal" evidence="6">
    <location>
        <begin position="443"/>
        <end position="466"/>
    </location>
</feature>
<reference evidence="8" key="1">
    <citation type="submission" date="2022-08" db="UniProtKB">
        <authorList>
            <consortium name="EnsemblMetazoa"/>
        </authorList>
    </citation>
    <scope>IDENTIFICATION</scope>
    <source>
        <strain evidence="8">Israel</strain>
    </source>
</reference>
<dbReference type="Gene3D" id="3.50.50.60">
    <property type="entry name" value="FAD/NAD(P)-binding domain"/>
    <property type="match status" value="4"/>
</dbReference>
<dbReference type="GO" id="GO:0050660">
    <property type="term" value="F:flavin adenine dinucleotide binding"/>
    <property type="evidence" value="ECO:0007669"/>
    <property type="project" value="InterPro"/>
</dbReference>
<dbReference type="InterPro" id="IPR036188">
    <property type="entry name" value="FAD/NAD-bd_sf"/>
</dbReference>
<dbReference type="EnsemblMetazoa" id="PPAI009615-RA">
    <property type="protein sequence ID" value="PPAI009615-PA"/>
    <property type="gene ID" value="PPAI009615"/>
</dbReference>